<dbReference type="EMBL" id="JALLAZ020000471">
    <property type="protein sequence ID" value="KAL3794425.1"/>
    <property type="molecule type" value="Genomic_DNA"/>
</dbReference>
<gene>
    <name evidence="2" type="ORF">ACHAW5_001590</name>
</gene>
<keyword evidence="3" id="KW-1185">Reference proteome</keyword>
<evidence type="ECO:0000313" key="3">
    <source>
        <dbReference type="Proteomes" id="UP001530315"/>
    </source>
</evidence>
<comment type="caution">
    <text evidence="2">The sequence shown here is derived from an EMBL/GenBank/DDBJ whole genome shotgun (WGS) entry which is preliminary data.</text>
</comment>
<evidence type="ECO:0000313" key="2">
    <source>
        <dbReference type="EMBL" id="KAL3794425.1"/>
    </source>
</evidence>
<proteinExistence type="predicted"/>
<organism evidence="2 3">
    <name type="scientific">Stephanodiscus triporus</name>
    <dbReference type="NCBI Taxonomy" id="2934178"/>
    <lineage>
        <taxon>Eukaryota</taxon>
        <taxon>Sar</taxon>
        <taxon>Stramenopiles</taxon>
        <taxon>Ochrophyta</taxon>
        <taxon>Bacillariophyta</taxon>
        <taxon>Coscinodiscophyceae</taxon>
        <taxon>Thalassiosirophycidae</taxon>
        <taxon>Stephanodiscales</taxon>
        <taxon>Stephanodiscaceae</taxon>
        <taxon>Stephanodiscus</taxon>
    </lineage>
</organism>
<reference evidence="2 3" key="1">
    <citation type="submission" date="2024-10" db="EMBL/GenBank/DDBJ databases">
        <title>Updated reference genomes for cyclostephanoid diatoms.</title>
        <authorList>
            <person name="Roberts W.R."/>
            <person name="Alverson A.J."/>
        </authorList>
    </citation>
    <scope>NUCLEOTIDE SEQUENCE [LARGE SCALE GENOMIC DNA]</scope>
    <source>
        <strain evidence="2 3">AJA276-08</strain>
    </source>
</reference>
<keyword evidence="1" id="KW-0175">Coiled coil</keyword>
<dbReference type="Proteomes" id="UP001530315">
    <property type="component" value="Unassembled WGS sequence"/>
</dbReference>
<protein>
    <submittedName>
        <fullName evidence="2">Uncharacterized protein</fullName>
    </submittedName>
</protein>
<accession>A0ABD3Q232</accession>
<dbReference type="AlphaFoldDB" id="A0ABD3Q232"/>
<evidence type="ECO:0000256" key="1">
    <source>
        <dbReference type="SAM" id="Coils"/>
    </source>
</evidence>
<name>A0ABD3Q232_9STRA</name>
<feature type="coiled-coil region" evidence="1">
    <location>
        <begin position="107"/>
        <end position="141"/>
    </location>
</feature>
<sequence length="214" mass="23130">MLRNLAIATALCASSAEAFASSRPSALLAVRPRNWSLSRACVRAFSLHPPPPRSLTRRRCAPVSFTIPLPILARKSHRANGPPSQSQRLNLMSSAEIDVILAEAEKCAEGECALDEVSSLIENLQNQQSMLSKRVNEIDDLVKALEAANGRGVDDRPVDEMKETVKAIFRIFALGDKASGNNYPSLTAPMGYSGDTRGGGKTAYDVLPPKPMKK</sequence>